<evidence type="ECO:0000256" key="1">
    <source>
        <dbReference type="SAM" id="MobiDB-lite"/>
    </source>
</evidence>
<feature type="compositionally biased region" description="Pro residues" evidence="1">
    <location>
        <begin position="60"/>
        <end position="73"/>
    </location>
</feature>
<name>A0A2I0IUX3_PUNGR</name>
<dbReference type="AlphaFoldDB" id="A0A2I0IUX3"/>
<sequence length="198" mass="20378">MHPSSTNTLPVAATIDDAAPPPSRPLRCYWTLSTTYSPSSSSPSRSPAPSSASGSSSAPSSPPSSPPSPPPLTGPVTPFSSPPFSPPSSPPSSSFIPSPSNALSLSDSSLTNSFPLSQERLIRTEPVAVTFVAFCIRAGSMHLQGEEDKGVGEVGENGKIVSVPTLASWTTEICARTGGDSQKNEGEEATWVDNLSPP</sequence>
<feature type="compositionally biased region" description="Low complexity" evidence="1">
    <location>
        <begin position="37"/>
        <end position="59"/>
    </location>
</feature>
<feature type="region of interest" description="Disordered" evidence="1">
    <location>
        <begin position="177"/>
        <end position="198"/>
    </location>
</feature>
<keyword evidence="3" id="KW-1185">Reference proteome</keyword>
<evidence type="ECO:0000313" key="2">
    <source>
        <dbReference type="EMBL" id="PKI47802.1"/>
    </source>
</evidence>
<gene>
    <name evidence="2" type="ORF">CRG98_031763</name>
</gene>
<proteinExistence type="predicted"/>
<evidence type="ECO:0000313" key="3">
    <source>
        <dbReference type="Proteomes" id="UP000233551"/>
    </source>
</evidence>
<reference evidence="2 3" key="1">
    <citation type="submission" date="2017-11" db="EMBL/GenBank/DDBJ databases">
        <title>De-novo sequencing of pomegranate (Punica granatum L.) genome.</title>
        <authorList>
            <person name="Akparov Z."/>
            <person name="Amiraslanov A."/>
            <person name="Hajiyeva S."/>
            <person name="Abbasov M."/>
            <person name="Kaur K."/>
            <person name="Hamwieh A."/>
            <person name="Solovyev V."/>
            <person name="Salamov A."/>
            <person name="Braich B."/>
            <person name="Kosarev P."/>
            <person name="Mahmoud A."/>
            <person name="Hajiyev E."/>
            <person name="Babayeva S."/>
            <person name="Izzatullayeva V."/>
            <person name="Mammadov A."/>
            <person name="Mammadov A."/>
            <person name="Sharifova S."/>
            <person name="Ojaghi J."/>
            <person name="Eynullazada K."/>
            <person name="Bayramov B."/>
            <person name="Abdulazimova A."/>
            <person name="Shahmuradov I."/>
        </authorList>
    </citation>
    <scope>NUCLEOTIDE SEQUENCE [LARGE SCALE GENOMIC DNA]</scope>
    <source>
        <strain evidence="3">cv. AG2017</strain>
        <tissue evidence="2">Leaf</tissue>
    </source>
</reference>
<accession>A0A2I0IUX3</accession>
<protein>
    <submittedName>
        <fullName evidence="2">Uncharacterized protein</fullName>
    </submittedName>
</protein>
<feature type="compositionally biased region" description="Low complexity" evidence="1">
    <location>
        <begin position="91"/>
        <end position="108"/>
    </location>
</feature>
<dbReference type="EMBL" id="PGOL01002454">
    <property type="protein sequence ID" value="PKI47802.1"/>
    <property type="molecule type" value="Genomic_DNA"/>
</dbReference>
<organism evidence="2 3">
    <name type="scientific">Punica granatum</name>
    <name type="common">Pomegranate</name>
    <dbReference type="NCBI Taxonomy" id="22663"/>
    <lineage>
        <taxon>Eukaryota</taxon>
        <taxon>Viridiplantae</taxon>
        <taxon>Streptophyta</taxon>
        <taxon>Embryophyta</taxon>
        <taxon>Tracheophyta</taxon>
        <taxon>Spermatophyta</taxon>
        <taxon>Magnoliopsida</taxon>
        <taxon>eudicotyledons</taxon>
        <taxon>Gunneridae</taxon>
        <taxon>Pentapetalae</taxon>
        <taxon>rosids</taxon>
        <taxon>malvids</taxon>
        <taxon>Myrtales</taxon>
        <taxon>Lythraceae</taxon>
        <taxon>Punica</taxon>
    </lineage>
</organism>
<feature type="region of interest" description="Disordered" evidence="1">
    <location>
        <begin position="1"/>
        <end position="108"/>
    </location>
</feature>
<dbReference type="Proteomes" id="UP000233551">
    <property type="component" value="Unassembled WGS sequence"/>
</dbReference>
<comment type="caution">
    <text evidence="2">The sequence shown here is derived from an EMBL/GenBank/DDBJ whole genome shotgun (WGS) entry which is preliminary data.</text>
</comment>
<feature type="compositionally biased region" description="Pro residues" evidence="1">
    <location>
        <begin position="80"/>
        <end position="90"/>
    </location>
</feature>